<evidence type="ECO:0000256" key="12">
    <source>
        <dbReference type="ARBA" id="ARBA00025198"/>
    </source>
</evidence>
<keyword evidence="6 16" id="KW-0812">Transmembrane</keyword>
<sequence>MNINFTLIAQALAFAILIWFTVRFVWPPLLKAIETRQKEIADGLAAAHEGKASLEIAEKKNQESLSISKQKSAEIISQAEKRANEIVDAAKTEAKVEADRIVAGAHSEIDQEVNRAKEALRAEVSQLALSAAEKILQKEIKKEDHSAMLTKLAKEL</sequence>
<comment type="similarity">
    <text evidence="1 16 17">Belongs to the ATPase B chain family.</text>
</comment>
<accession>A0P4Z6</accession>
<dbReference type="GO" id="GO:0046933">
    <property type="term" value="F:proton-transporting ATP synthase activity, rotational mechanism"/>
    <property type="evidence" value="ECO:0007669"/>
    <property type="project" value="UniProtKB-UniRule"/>
</dbReference>
<dbReference type="InterPro" id="IPR028987">
    <property type="entry name" value="ATP_synth_B-like_membr_sf"/>
</dbReference>
<name>A0P4Z6_9PROT</name>
<reference evidence="18 19" key="1">
    <citation type="submission" date="2006-11" db="EMBL/GenBank/DDBJ databases">
        <authorList>
            <person name="Giovannoni S."/>
            <person name="Vergin K."/>
            <person name="Ferriera S."/>
            <person name="Johnson J."/>
            <person name="Kravitz S."/>
            <person name="Beeson K."/>
            <person name="Sutton G."/>
            <person name="Rogers Y.-H."/>
            <person name="Friedman R."/>
            <person name="Frazier M."/>
            <person name="Venter J.C."/>
        </authorList>
    </citation>
    <scope>NUCLEOTIDE SEQUENCE [LARGE SCALE GENOMIC DNA]</scope>
    <source>
        <strain evidence="18 19">HTCC2181</strain>
    </source>
</reference>
<keyword evidence="2 16" id="KW-0813">Transport</keyword>
<evidence type="ECO:0000256" key="14">
    <source>
        <dbReference type="ARBA" id="ARBA00026054"/>
    </source>
</evidence>
<evidence type="ECO:0000256" key="2">
    <source>
        <dbReference type="ARBA" id="ARBA00022448"/>
    </source>
</evidence>
<comment type="subunit">
    <text evidence="16">F-type ATPases have 2 components, F(1) - the catalytic core - and F(0) - the membrane proton channel. F(1) has five subunits: alpha(3), beta(3), gamma(1), delta(1), epsilon(1). F(0) has three main subunits: a(1), b(2) and c(10-14). The alpha and beta chains form an alternating ring which encloses part of the gamma chain. F(1) is attached to F(0) by a central stalk formed by the gamma and epsilon chains, while a peripheral stalk is formed by the delta and b chains.</text>
</comment>
<gene>
    <name evidence="16" type="primary">atpF</name>
    <name evidence="18" type="ORF">MB2181_00995</name>
</gene>
<evidence type="ECO:0000256" key="1">
    <source>
        <dbReference type="ARBA" id="ARBA00005513"/>
    </source>
</evidence>
<comment type="function">
    <text evidence="12 16">F(1)F(0) ATP synthase produces ATP from ADP in the presence of a proton or sodium gradient. F-type ATPases consist of two structural domains, F(1) containing the extramembraneous catalytic core and F(0) containing the membrane proton channel, linked together by a central stalk and a peripheral stalk. During catalysis, ATP synthesis in the catalytic domain of F(1) is coupled via a rotary mechanism of the central stalk subunits to proton translocation.</text>
</comment>
<protein>
    <recommendedName>
        <fullName evidence="16">ATP synthase subunit b</fullName>
    </recommendedName>
    <alternativeName>
        <fullName evidence="16">ATP synthase F(0) sector subunit b</fullName>
    </alternativeName>
    <alternativeName>
        <fullName evidence="16">ATPase subunit I</fullName>
    </alternativeName>
    <alternativeName>
        <fullName evidence="16">F-type ATPase subunit b</fullName>
        <shortName evidence="16">F-ATPase subunit b</shortName>
    </alternativeName>
</protein>
<feature type="transmembrane region" description="Helical" evidence="16">
    <location>
        <begin position="6"/>
        <end position="26"/>
    </location>
</feature>
<dbReference type="PANTHER" id="PTHR33445:SF1">
    <property type="entry name" value="ATP SYNTHASE SUBUNIT B"/>
    <property type="match status" value="1"/>
</dbReference>
<dbReference type="HAMAP" id="MF_01398">
    <property type="entry name" value="ATP_synth_b_bprime"/>
    <property type="match status" value="1"/>
</dbReference>
<dbReference type="InterPro" id="IPR002146">
    <property type="entry name" value="ATP_synth_b/b'su_bac/chlpt"/>
</dbReference>
<evidence type="ECO:0000256" key="15">
    <source>
        <dbReference type="ARBA" id="ARBA00037847"/>
    </source>
</evidence>
<dbReference type="GO" id="GO:0012505">
    <property type="term" value="C:endomembrane system"/>
    <property type="evidence" value="ECO:0007669"/>
    <property type="project" value="UniProtKB-SubCell"/>
</dbReference>
<evidence type="ECO:0000256" key="8">
    <source>
        <dbReference type="ARBA" id="ARBA00022989"/>
    </source>
</evidence>
<keyword evidence="3 16" id="KW-1003">Cell membrane</keyword>
<dbReference type="GO" id="GO:0005886">
    <property type="term" value="C:plasma membrane"/>
    <property type="evidence" value="ECO:0007669"/>
    <property type="project" value="UniProtKB-SubCell"/>
</dbReference>
<evidence type="ECO:0000256" key="10">
    <source>
        <dbReference type="ARBA" id="ARBA00023136"/>
    </source>
</evidence>
<evidence type="ECO:0000256" key="16">
    <source>
        <dbReference type="HAMAP-Rule" id="MF_01398"/>
    </source>
</evidence>
<dbReference type="AlphaFoldDB" id="A0P4Z6"/>
<evidence type="ECO:0000256" key="4">
    <source>
        <dbReference type="ARBA" id="ARBA00022519"/>
    </source>
</evidence>
<dbReference type="SUPFAM" id="SSF81573">
    <property type="entry name" value="F1F0 ATP synthase subunit B, membrane domain"/>
    <property type="match status" value="1"/>
</dbReference>
<evidence type="ECO:0000256" key="11">
    <source>
        <dbReference type="ARBA" id="ARBA00023310"/>
    </source>
</evidence>
<keyword evidence="7 16" id="KW-0375">Hydrogen ion transport</keyword>
<keyword evidence="10 16" id="KW-0472">Membrane</keyword>
<evidence type="ECO:0000256" key="6">
    <source>
        <dbReference type="ARBA" id="ARBA00022692"/>
    </source>
</evidence>
<keyword evidence="8 16" id="KW-1133">Transmembrane helix</keyword>
<comment type="subcellular location">
    <subcellularLocation>
        <location evidence="16">Cell membrane</location>
        <topology evidence="16">Single-pass membrane protein</topology>
    </subcellularLocation>
    <subcellularLocation>
        <location evidence="15">Endomembrane system</location>
        <topology evidence="15">Single-pass membrane protein</topology>
    </subcellularLocation>
</comment>
<evidence type="ECO:0000256" key="13">
    <source>
        <dbReference type="ARBA" id="ARBA00025614"/>
    </source>
</evidence>
<dbReference type="InterPro" id="IPR005864">
    <property type="entry name" value="ATP_synth_F0_bsu_bac"/>
</dbReference>
<dbReference type="GO" id="GO:0045259">
    <property type="term" value="C:proton-transporting ATP synthase complex"/>
    <property type="evidence" value="ECO:0007669"/>
    <property type="project" value="UniProtKB-KW"/>
</dbReference>
<dbReference type="InterPro" id="IPR050059">
    <property type="entry name" value="ATP_synthase_B_chain"/>
</dbReference>
<keyword evidence="19" id="KW-1185">Reference proteome</keyword>
<dbReference type="FunFam" id="1.20.5.620:FF:000001">
    <property type="entry name" value="ATP synthase subunit b"/>
    <property type="match status" value="1"/>
</dbReference>
<evidence type="ECO:0000256" key="7">
    <source>
        <dbReference type="ARBA" id="ARBA00022781"/>
    </source>
</evidence>
<dbReference type="PANTHER" id="PTHR33445">
    <property type="entry name" value="ATP SYNTHASE SUBUNIT B', CHLOROPLASTIC"/>
    <property type="match status" value="1"/>
</dbReference>
<dbReference type="NCBIfam" id="TIGR01144">
    <property type="entry name" value="ATP_synt_b"/>
    <property type="match status" value="1"/>
</dbReference>
<evidence type="ECO:0000313" key="18">
    <source>
        <dbReference type="EMBL" id="EAV46606.1"/>
    </source>
</evidence>
<dbReference type="NCBIfam" id="NF004411">
    <property type="entry name" value="PRK05759.1-2"/>
    <property type="match status" value="1"/>
</dbReference>
<evidence type="ECO:0000256" key="17">
    <source>
        <dbReference type="RuleBase" id="RU003848"/>
    </source>
</evidence>
<keyword evidence="9 16" id="KW-0406">Ion transport</keyword>
<dbReference type="GO" id="GO:0046961">
    <property type="term" value="F:proton-transporting ATPase activity, rotational mechanism"/>
    <property type="evidence" value="ECO:0007669"/>
    <property type="project" value="TreeGrafter"/>
</dbReference>
<comment type="function">
    <text evidence="13">Component of the F(0) channel, it forms part of the peripheral stalk, linking F(1) to F(0). The b'-subunit is a diverged and duplicated form of b found in plants and photosynthetic bacteria.</text>
</comment>
<keyword evidence="5 16" id="KW-0138">CF(0)</keyword>
<comment type="caution">
    <text evidence="18">The sequence shown here is derived from an EMBL/GenBank/DDBJ whole genome shotgun (WGS) entry which is preliminary data.</text>
</comment>
<dbReference type="EMBL" id="AAUX01000001">
    <property type="protein sequence ID" value="EAV46606.1"/>
    <property type="molecule type" value="Genomic_DNA"/>
</dbReference>
<evidence type="ECO:0000256" key="3">
    <source>
        <dbReference type="ARBA" id="ARBA00022475"/>
    </source>
</evidence>
<dbReference type="Pfam" id="PF00430">
    <property type="entry name" value="ATP-synt_B"/>
    <property type="match status" value="1"/>
</dbReference>
<keyword evidence="11 16" id="KW-0066">ATP synthesis</keyword>
<proteinExistence type="inferred from homology"/>
<dbReference type="OrthoDB" id="9788020at2"/>
<keyword evidence="4" id="KW-0997">Cell inner membrane</keyword>
<dbReference type="Gene3D" id="1.20.5.620">
    <property type="entry name" value="F1F0 ATP synthase subunit B, membrane domain"/>
    <property type="match status" value="1"/>
</dbReference>
<comment type="subunit">
    <text evidence="14">F-type ATPases have 2 components, F(1) - the catalytic core - and F(0) - the membrane proton channel. F(1) has five subunits: alpha(3), beta(3), gamma(1), delta(1), epsilon(1). F(0) has four main subunits: a(1), b(2) and c(10-14). The alpha and beta chains form an alternating ring which encloses part of the gamma chain. F(1) is attached to F(0) by a central stalk formed by the gamma and epsilon chains, while a peripheral stalk is formed by the delta and b chains.</text>
</comment>
<organism evidence="18 19">
    <name type="scientific">Methylophilales bacterium HTCC2181</name>
    <dbReference type="NCBI Taxonomy" id="383631"/>
    <lineage>
        <taxon>Bacteria</taxon>
        <taxon>Pseudomonadati</taxon>
        <taxon>Pseudomonadota</taxon>
        <taxon>Betaproteobacteria</taxon>
        <taxon>Nitrosomonadales</taxon>
        <taxon>OM43 clade</taxon>
    </lineage>
</organism>
<dbReference type="CDD" id="cd06503">
    <property type="entry name" value="ATP-synt_Fo_b"/>
    <property type="match status" value="1"/>
</dbReference>
<evidence type="ECO:0000256" key="9">
    <source>
        <dbReference type="ARBA" id="ARBA00023065"/>
    </source>
</evidence>
<evidence type="ECO:0000256" key="5">
    <source>
        <dbReference type="ARBA" id="ARBA00022547"/>
    </source>
</evidence>
<evidence type="ECO:0000313" key="19">
    <source>
        <dbReference type="Proteomes" id="UP000054262"/>
    </source>
</evidence>
<dbReference type="Proteomes" id="UP000054262">
    <property type="component" value="Unassembled WGS sequence"/>
</dbReference>